<evidence type="ECO:0000313" key="1">
    <source>
        <dbReference type="EMBL" id="EHM52077.1"/>
    </source>
</evidence>
<dbReference type="HOGENOM" id="CLU_2536412_0_0_6"/>
<accession>G9ZIF9</accession>
<reference evidence="1 2" key="1">
    <citation type="submission" date="2011-08" db="EMBL/GenBank/DDBJ databases">
        <authorList>
            <person name="Weinstock G."/>
            <person name="Sodergren E."/>
            <person name="Clifton S."/>
            <person name="Fulton L."/>
            <person name="Fulton B."/>
            <person name="Courtney L."/>
            <person name="Fronick C."/>
            <person name="Harrison M."/>
            <person name="Strong C."/>
            <person name="Farmer C."/>
            <person name="Delahaunty K."/>
            <person name="Markovic C."/>
            <person name="Hall O."/>
            <person name="Minx P."/>
            <person name="Tomlinson C."/>
            <person name="Mitreva M."/>
            <person name="Hou S."/>
            <person name="Chen J."/>
            <person name="Wollam A."/>
            <person name="Pepin K.H."/>
            <person name="Johnson M."/>
            <person name="Bhonagiri V."/>
            <person name="Zhang X."/>
            <person name="Suruliraj S."/>
            <person name="Warren W."/>
            <person name="Chinwalla A."/>
            <person name="Mardis E.R."/>
            <person name="Wilson R.K."/>
        </authorList>
    </citation>
    <scope>NUCLEOTIDE SEQUENCE [LARGE SCALE GENOMIC DNA]</scope>
    <source>
        <strain evidence="1 2">F0432</strain>
    </source>
</reference>
<sequence>MAATGAGGRLEEQGIKHLALQQIEAGAQKGFQHFCGTEKGEQLVAAEIIEESNILPLHMGFGQYLANIERFELTIKCHNEYLL</sequence>
<gene>
    <name evidence="1" type="ORF">HMPREF9080_02570</name>
</gene>
<evidence type="ECO:0000313" key="2">
    <source>
        <dbReference type="Proteomes" id="UP000004750"/>
    </source>
</evidence>
<dbReference type="STRING" id="797473.HMPREF9080_02570"/>
<name>G9ZIF9_9GAMM</name>
<dbReference type="EMBL" id="AGCM01000147">
    <property type="protein sequence ID" value="EHM52077.1"/>
    <property type="molecule type" value="Genomic_DNA"/>
</dbReference>
<dbReference type="AlphaFoldDB" id="G9ZIF9"/>
<protein>
    <submittedName>
        <fullName evidence="1">Uncharacterized protein</fullName>
    </submittedName>
</protein>
<organism evidence="1 2">
    <name type="scientific">Cardiobacterium valvarum F0432</name>
    <dbReference type="NCBI Taxonomy" id="797473"/>
    <lineage>
        <taxon>Bacteria</taxon>
        <taxon>Pseudomonadati</taxon>
        <taxon>Pseudomonadota</taxon>
        <taxon>Gammaproteobacteria</taxon>
        <taxon>Cardiobacteriales</taxon>
        <taxon>Cardiobacteriaceae</taxon>
        <taxon>Cardiobacterium</taxon>
    </lineage>
</organism>
<dbReference type="Proteomes" id="UP000004750">
    <property type="component" value="Unassembled WGS sequence"/>
</dbReference>
<proteinExistence type="predicted"/>
<comment type="caution">
    <text evidence="1">The sequence shown here is derived from an EMBL/GenBank/DDBJ whole genome shotgun (WGS) entry which is preliminary data.</text>
</comment>